<dbReference type="EMBL" id="MRCE01000018">
    <property type="protein sequence ID" value="OKH35964.1"/>
    <property type="molecule type" value="Genomic_DNA"/>
</dbReference>
<dbReference type="SUPFAM" id="SSF48452">
    <property type="entry name" value="TPR-like"/>
    <property type="match status" value="1"/>
</dbReference>
<dbReference type="Pfam" id="PF13424">
    <property type="entry name" value="TPR_12"/>
    <property type="match status" value="1"/>
</dbReference>
<evidence type="ECO:0000313" key="5">
    <source>
        <dbReference type="Proteomes" id="UP000185860"/>
    </source>
</evidence>
<dbReference type="GO" id="GO:0005092">
    <property type="term" value="F:GDP-dissociation inhibitor activity"/>
    <property type="evidence" value="ECO:0007669"/>
    <property type="project" value="TreeGrafter"/>
</dbReference>
<sequence>MSDSLSLRDRYFALIDEIVQTTLKGKIRSKQQVYQMLLRGINAGTGEIFEQCLSDRVNVTQSEIDNPADELKQAKATRILRALQTIEGEWQRYHQENLVASVIATATSAIVNTEADNRLIALLQAIDPNQAQPLNLDQIQQLATSLQKQAQNSSDSETNAQLQELALGLTEGLKSWGKLQEHLVSWIYDQSRGKLGFEGVPGESGPWSLWASLVDNPFPKAVFQSLALNQSVTEFVFQQTVEVSAFVELSVILQCLQRGLVNWFDKLVYDAKFGAKLSISTFITFALIWSQLASGFSARNTLSNGCFQVTLQILRTFAQQNYFPLYGGIFASFSGDYLRSAISYLDEPLRRVEGTQEKARILTLLGYSLGAIGQYDRSISFHEQALVIARSAEDRACEIANFNHISRLYVAQKNYSEAISYSQRALILSRQSGDRLGEANALANLGYSEVFQAQELDRLNTEVYEGAINYLQQGLELLERLSDSYLAGYTIQQSKAFCCTSLGIAYIVLSQPEAAISYLETGNHAAAISGDLYLQGLNLAYLAEANYSLQEIEKAIYFGTIGMYLLERISSPQWRQSAGLLTIIKGQIGADAFQNVLQKNRSLFLRQIGLDGYDYIPQLLRDYQDS</sequence>
<dbReference type="Gene3D" id="1.25.40.10">
    <property type="entry name" value="Tetratricopeptide repeat domain"/>
    <property type="match status" value="1"/>
</dbReference>
<dbReference type="InterPro" id="IPR011990">
    <property type="entry name" value="TPR-like_helical_dom_sf"/>
</dbReference>
<name>A0A1U7IG53_9CYAN</name>
<dbReference type="STRING" id="454136.NIES2119_18365"/>
<evidence type="ECO:0000256" key="2">
    <source>
        <dbReference type="ARBA" id="ARBA00022490"/>
    </source>
</evidence>
<comment type="caution">
    <text evidence="4">The sequence shown here is derived from an EMBL/GenBank/DDBJ whole genome shotgun (WGS) entry which is preliminary data.</text>
</comment>
<dbReference type="GO" id="GO:0005938">
    <property type="term" value="C:cell cortex"/>
    <property type="evidence" value="ECO:0007669"/>
    <property type="project" value="TreeGrafter"/>
</dbReference>
<accession>A0A1U7IG53</accession>
<dbReference type="InterPro" id="IPR052386">
    <property type="entry name" value="GPSM"/>
</dbReference>
<evidence type="ECO:0000256" key="1">
    <source>
        <dbReference type="ARBA" id="ARBA00004496"/>
    </source>
</evidence>
<comment type="subcellular location">
    <subcellularLocation>
        <location evidence="1">Cytoplasm</location>
    </subcellularLocation>
</comment>
<keyword evidence="3" id="KW-0677">Repeat</keyword>
<dbReference type="AlphaFoldDB" id="A0A1U7IG53"/>
<dbReference type="RefSeq" id="WP_073594959.1">
    <property type="nucleotide sequence ID" value="NZ_MRCE01000018.1"/>
</dbReference>
<dbReference type="PANTHER" id="PTHR45954:SF1">
    <property type="entry name" value="LD33695P"/>
    <property type="match status" value="1"/>
</dbReference>
<dbReference type="Proteomes" id="UP000185860">
    <property type="component" value="Unassembled WGS sequence"/>
</dbReference>
<reference evidence="4 5" key="1">
    <citation type="submission" date="2016-11" db="EMBL/GenBank/DDBJ databases">
        <title>Draft Genome Sequences of Nine Cyanobacterial Strains from Diverse Habitats.</title>
        <authorList>
            <person name="Zhu T."/>
            <person name="Hou S."/>
            <person name="Lu X."/>
            <person name="Hess W.R."/>
        </authorList>
    </citation>
    <scope>NUCLEOTIDE SEQUENCE [LARGE SCALE GENOMIC DNA]</scope>
    <source>
        <strain evidence="4 5">IAM M-71</strain>
    </source>
</reference>
<dbReference type="OrthoDB" id="428332at2"/>
<dbReference type="GO" id="GO:0001965">
    <property type="term" value="F:G-protein alpha-subunit binding"/>
    <property type="evidence" value="ECO:0007669"/>
    <property type="project" value="TreeGrafter"/>
</dbReference>
<dbReference type="PANTHER" id="PTHR45954">
    <property type="entry name" value="LD33695P"/>
    <property type="match status" value="1"/>
</dbReference>
<evidence type="ECO:0000256" key="3">
    <source>
        <dbReference type="ARBA" id="ARBA00022737"/>
    </source>
</evidence>
<protein>
    <submittedName>
        <fullName evidence="4">Uncharacterized protein</fullName>
    </submittedName>
</protein>
<proteinExistence type="predicted"/>
<keyword evidence="2" id="KW-0963">Cytoplasm</keyword>
<gene>
    <name evidence="4" type="ORF">NIES2119_18365</name>
</gene>
<evidence type="ECO:0000313" key="4">
    <source>
        <dbReference type="EMBL" id="OKH35964.1"/>
    </source>
</evidence>
<organism evidence="4 5">
    <name type="scientific">[Phormidium ambiguum] IAM M-71</name>
    <dbReference type="NCBI Taxonomy" id="454136"/>
    <lineage>
        <taxon>Bacteria</taxon>
        <taxon>Bacillati</taxon>
        <taxon>Cyanobacteriota</taxon>
        <taxon>Cyanophyceae</taxon>
        <taxon>Oscillatoriophycideae</taxon>
        <taxon>Aerosakkonematales</taxon>
        <taxon>Aerosakkonemataceae</taxon>
        <taxon>Floridanema</taxon>
    </lineage>
</organism>